<evidence type="ECO:0000256" key="4">
    <source>
        <dbReference type="ARBA" id="ARBA00012339"/>
    </source>
</evidence>
<dbReference type="InterPro" id="IPR004769">
    <property type="entry name" value="Pur_lyase"/>
</dbReference>
<gene>
    <name evidence="12" type="ORF">METZ01_LOCUS66739</name>
</gene>
<dbReference type="PANTHER" id="PTHR43172">
    <property type="entry name" value="ADENYLOSUCCINATE LYASE"/>
    <property type="match status" value="1"/>
</dbReference>
<dbReference type="Pfam" id="PF00206">
    <property type="entry name" value="Lyase_1"/>
    <property type="match status" value="1"/>
</dbReference>
<dbReference type="NCBIfam" id="TIGR00928">
    <property type="entry name" value="purB"/>
    <property type="match status" value="1"/>
</dbReference>
<dbReference type="AlphaFoldDB" id="A0A381TCK1"/>
<dbReference type="SMART" id="SM00998">
    <property type="entry name" value="ADSL_C"/>
    <property type="match status" value="1"/>
</dbReference>
<dbReference type="UniPathway" id="UPA00075">
    <property type="reaction ID" value="UER00336"/>
</dbReference>
<proteinExistence type="inferred from homology"/>
<accession>A0A381TCK1</accession>
<sequence length="455" mass="50546">MISRYTRPEMGSIWDEAAQYATWLEVELAAAEAMVELGNIPAEALENVRRAVPPDPERVLEIERRTSHDVIAFLEAIEEQIGADARYLHLGLTSSDVLDTSLALRCVRAADLLIAGCDDLVELFMAKALEYRDQPMVGRTHGIHAEPITLGLKFLRYYEEFRRAADRLRRAREVMRFGQISGAVGSYGTLDPAVEPRTCAKLGLNVEPVSSQVVPRDRHAEFLSHLAVVAASIENVALEIRGLQRTEVLEAAEPFGKGQKGSSVMPHKRNPIKCENLVGLARLVRAYAVTGFENVALWHERDISHSSAERVAIADACIALDFMQYRLRGVIDGLDVYPEAMEQNLNLTNGLVFSSRVLEALLQAGLARTDAYRLVQRAAMNCWDTGEPLRELLAADDEVMEWLSEKDLDQAFDIKAALSGVEAVYERILGAVDAVTGSVRGEHDRRSARRQRADE</sequence>
<dbReference type="Gene3D" id="1.10.275.10">
    <property type="entry name" value="Fumarase/aspartase (N-terminal domain)"/>
    <property type="match status" value="1"/>
</dbReference>
<dbReference type="InterPro" id="IPR022761">
    <property type="entry name" value="Fumarate_lyase_N"/>
</dbReference>
<dbReference type="PRINTS" id="PR00145">
    <property type="entry name" value="ARGSUCLYASE"/>
</dbReference>
<comment type="pathway">
    <text evidence="2">Purine metabolism; AMP biosynthesis via de novo pathway; AMP from IMP: step 2/2.</text>
</comment>
<dbReference type="GO" id="GO:0004018">
    <property type="term" value="F:N6-(1,2-dicarboxyethyl)AMP AMP-lyase (fumarate-forming) activity"/>
    <property type="evidence" value="ECO:0007669"/>
    <property type="project" value="InterPro"/>
</dbReference>
<evidence type="ECO:0000256" key="8">
    <source>
        <dbReference type="ARBA" id="ARBA00024477"/>
    </source>
</evidence>
<dbReference type="GO" id="GO:0005829">
    <property type="term" value="C:cytosol"/>
    <property type="evidence" value="ECO:0007669"/>
    <property type="project" value="TreeGrafter"/>
</dbReference>
<dbReference type="EMBL" id="UINC01004378">
    <property type="protein sequence ID" value="SVA13885.1"/>
    <property type="molecule type" value="Genomic_DNA"/>
</dbReference>
<dbReference type="InterPro" id="IPR019468">
    <property type="entry name" value="AdenyloSucc_lyase_C"/>
</dbReference>
<dbReference type="Gene3D" id="1.10.40.30">
    <property type="entry name" value="Fumarase/aspartase (C-terminal domain)"/>
    <property type="match status" value="1"/>
</dbReference>
<dbReference type="SUPFAM" id="SSF48557">
    <property type="entry name" value="L-aspartase-like"/>
    <property type="match status" value="1"/>
</dbReference>
<evidence type="ECO:0000313" key="12">
    <source>
        <dbReference type="EMBL" id="SVA13885.1"/>
    </source>
</evidence>
<protein>
    <recommendedName>
        <fullName evidence="5">Adenylosuccinate lyase</fullName>
        <ecNumber evidence="4">4.3.2.2</ecNumber>
    </recommendedName>
    <alternativeName>
        <fullName evidence="9">Adenylosuccinase</fullName>
    </alternativeName>
</protein>
<dbReference type="InterPro" id="IPR008948">
    <property type="entry name" value="L-Aspartase-like"/>
</dbReference>
<evidence type="ECO:0000259" key="11">
    <source>
        <dbReference type="SMART" id="SM00998"/>
    </source>
</evidence>
<dbReference type="FunFam" id="1.20.200.10:FF:000008">
    <property type="entry name" value="Adenylosuccinate lyase"/>
    <property type="match status" value="1"/>
</dbReference>
<dbReference type="GO" id="GO:0044208">
    <property type="term" value="P:'de novo' AMP biosynthetic process"/>
    <property type="evidence" value="ECO:0007669"/>
    <property type="project" value="UniProtKB-UniPathway"/>
</dbReference>
<dbReference type="GO" id="GO:0070626">
    <property type="term" value="F:(S)-2-(5-amino-1-(5-phospho-D-ribosyl)imidazole-4-carboxamido) succinate lyase (fumarate-forming) activity"/>
    <property type="evidence" value="ECO:0007669"/>
    <property type="project" value="TreeGrafter"/>
</dbReference>
<dbReference type="Pfam" id="PF10397">
    <property type="entry name" value="ADSL_C"/>
    <property type="match status" value="1"/>
</dbReference>
<feature type="domain" description="Adenylosuccinate lyase C-terminal" evidence="11">
    <location>
        <begin position="349"/>
        <end position="429"/>
    </location>
</feature>
<dbReference type="PRINTS" id="PR00149">
    <property type="entry name" value="FUMRATELYASE"/>
</dbReference>
<evidence type="ECO:0000256" key="9">
    <source>
        <dbReference type="ARBA" id="ARBA00030717"/>
    </source>
</evidence>
<dbReference type="Gene3D" id="1.20.200.10">
    <property type="entry name" value="Fumarase/aspartase (Central domain)"/>
    <property type="match status" value="1"/>
</dbReference>
<dbReference type="InterPro" id="IPR000362">
    <property type="entry name" value="Fumarate_lyase_fam"/>
</dbReference>
<dbReference type="PROSITE" id="PS00163">
    <property type="entry name" value="FUMARATE_LYASES"/>
    <property type="match status" value="1"/>
</dbReference>
<dbReference type="UniPathway" id="UPA00074">
    <property type="reaction ID" value="UER00132"/>
</dbReference>
<comment type="pathway">
    <text evidence="1">Purine metabolism; IMP biosynthesis via de novo pathway; 5-amino-1-(5-phospho-D-ribosyl)imidazole-4-carboxamide from 5-amino-1-(5-phospho-D-ribosyl)imidazole-4-carboxylate: step 2/2.</text>
</comment>
<comment type="catalytic activity">
    <reaction evidence="8">
        <text>(2S)-2-[5-amino-1-(5-phospho-beta-D-ribosyl)imidazole-4-carboxamido]succinate = 5-amino-1-(5-phospho-beta-D-ribosyl)imidazole-4-carboxamide + fumarate</text>
        <dbReference type="Rhea" id="RHEA:23920"/>
        <dbReference type="ChEBI" id="CHEBI:29806"/>
        <dbReference type="ChEBI" id="CHEBI:58443"/>
        <dbReference type="ChEBI" id="CHEBI:58475"/>
        <dbReference type="EC" id="4.3.2.2"/>
    </reaction>
    <physiologicalReaction direction="left-to-right" evidence="8">
        <dbReference type="Rhea" id="RHEA:23921"/>
    </physiologicalReaction>
</comment>
<dbReference type="InterPro" id="IPR020557">
    <property type="entry name" value="Fumarate_lyase_CS"/>
</dbReference>
<comment type="catalytic activity">
    <reaction evidence="10">
        <text>N(6)-(1,2-dicarboxyethyl)-AMP = fumarate + AMP</text>
        <dbReference type="Rhea" id="RHEA:16853"/>
        <dbReference type="ChEBI" id="CHEBI:29806"/>
        <dbReference type="ChEBI" id="CHEBI:57567"/>
        <dbReference type="ChEBI" id="CHEBI:456215"/>
        <dbReference type="EC" id="4.3.2.2"/>
    </reaction>
    <physiologicalReaction direction="left-to-right" evidence="10">
        <dbReference type="Rhea" id="RHEA:16854"/>
    </physiologicalReaction>
</comment>
<dbReference type="CDD" id="cd01360">
    <property type="entry name" value="Adenylsuccinate_lyase_1"/>
    <property type="match status" value="1"/>
</dbReference>
<evidence type="ECO:0000256" key="10">
    <source>
        <dbReference type="ARBA" id="ARBA00049115"/>
    </source>
</evidence>
<evidence type="ECO:0000256" key="7">
    <source>
        <dbReference type="ARBA" id="ARBA00023239"/>
    </source>
</evidence>
<dbReference type="InterPro" id="IPR024083">
    <property type="entry name" value="Fumarase/histidase_N"/>
</dbReference>
<evidence type="ECO:0000256" key="3">
    <source>
        <dbReference type="ARBA" id="ARBA00008273"/>
    </source>
</evidence>
<evidence type="ECO:0000256" key="5">
    <source>
        <dbReference type="ARBA" id="ARBA00017058"/>
    </source>
</evidence>
<name>A0A381TCK1_9ZZZZ</name>
<dbReference type="GO" id="GO:0006189">
    <property type="term" value="P:'de novo' IMP biosynthetic process"/>
    <property type="evidence" value="ECO:0007669"/>
    <property type="project" value="UniProtKB-UniPathway"/>
</dbReference>
<evidence type="ECO:0000256" key="2">
    <source>
        <dbReference type="ARBA" id="ARBA00004734"/>
    </source>
</evidence>
<dbReference type="EC" id="4.3.2.2" evidence="4"/>
<organism evidence="12">
    <name type="scientific">marine metagenome</name>
    <dbReference type="NCBI Taxonomy" id="408172"/>
    <lineage>
        <taxon>unclassified sequences</taxon>
        <taxon>metagenomes</taxon>
        <taxon>ecological metagenomes</taxon>
    </lineage>
</organism>
<evidence type="ECO:0000256" key="6">
    <source>
        <dbReference type="ARBA" id="ARBA00022755"/>
    </source>
</evidence>
<dbReference type="PANTHER" id="PTHR43172:SF1">
    <property type="entry name" value="ADENYLOSUCCINATE LYASE"/>
    <property type="match status" value="1"/>
</dbReference>
<comment type="similarity">
    <text evidence="3">Belongs to the lyase 1 family. Adenylosuccinate lyase subfamily.</text>
</comment>
<reference evidence="12" key="1">
    <citation type="submission" date="2018-05" db="EMBL/GenBank/DDBJ databases">
        <authorList>
            <person name="Lanie J.A."/>
            <person name="Ng W.-L."/>
            <person name="Kazmierczak K.M."/>
            <person name="Andrzejewski T.M."/>
            <person name="Davidsen T.M."/>
            <person name="Wayne K.J."/>
            <person name="Tettelin H."/>
            <person name="Glass J.I."/>
            <person name="Rusch D."/>
            <person name="Podicherti R."/>
            <person name="Tsui H.-C.T."/>
            <person name="Winkler M.E."/>
        </authorList>
    </citation>
    <scope>NUCLEOTIDE SEQUENCE</scope>
</reference>
<keyword evidence="7" id="KW-0456">Lyase</keyword>
<evidence type="ECO:0000256" key="1">
    <source>
        <dbReference type="ARBA" id="ARBA00004706"/>
    </source>
</evidence>
<keyword evidence="6" id="KW-0658">Purine biosynthesis</keyword>